<dbReference type="SUPFAM" id="SSF53474">
    <property type="entry name" value="alpha/beta-Hydrolases"/>
    <property type="match status" value="1"/>
</dbReference>
<evidence type="ECO:0000313" key="9">
    <source>
        <dbReference type="EMBL" id="MBP2477877.1"/>
    </source>
</evidence>
<keyword evidence="3" id="KW-0479">Metal-binding</keyword>
<evidence type="ECO:0000256" key="6">
    <source>
        <dbReference type="ARBA" id="ARBA00022837"/>
    </source>
</evidence>
<feature type="chain" id="PRO_5047487465" evidence="8">
    <location>
        <begin position="27"/>
        <end position="502"/>
    </location>
</feature>
<dbReference type="EMBL" id="JAGIOO010000001">
    <property type="protein sequence ID" value="MBP2477877.1"/>
    <property type="molecule type" value="Genomic_DNA"/>
</dbReference>
<evidence type="ECO:0000313" key="10">
    <source>
        <dbReference type="Proteomes" id="UP001519363"/>
    </source>
</evidence>
<dbReference type="Gene3D" id="3.40.50.1820">
    <property type="entry name" value="alpha/beta hydrolase"/>
    <property type="match status" value="1"/>
</dbReference>
<dbReference type="PANTHER" id="PTHR33938">
    <property type="entry name" value="FERULOYL ESTERASE B-RELATED"/>
    <property type="match status" value="1"/>
</dbReference>
<accession>A0ABS5AMS4</accession>
<evidence type="ECO:0000256" key="5">
    <source>
        <dbReference type="ARBA" id="ARBA00022801"/>
    </source>
</evidence>
<keyword evidence="7" id="KW-1015">Disulfide bond</keyword>
<evidence type="ECO:0000256" key="4">
    <source>
        <dbReference type="ARBA" id="ARBA00022729"/>
    </source>
</evidence>
<comment type="similarity">
    <text evidence="1">Belongs to the tannase family.</text>
</comment>
<evidence type="ECO:0000256" key="1">
    <source>
        <dbReference type="ARBA" id="ARBA00006249"/>
    </source>
</evidence>
<organism evidence="9 10">
    <name type="scientific">Crossiella equi</name>
    <dbReference type="NCBI Taxonomy" id="130796"/>
    <lineage>
        <taxon>Bacteria</taxon>
        <taxon>Bacillati</taxon>
        <taxon>Actinomycetota</taxon>
        <taxon>Actinomycetes</taxon>
        <taxon>Pseudonocardiales</taxon>
        <taxon>Pseudonocardiaceae</taxon>
        <taxon>Crossiella</taxon>
    </lineage>
</organism>
<proteinExistence type="inferred from homology"/>
<dbReference type="Proteomes" id="UP001519363">
    <property type="component" value="Unassembled WGS sequence"/>
</dbReference>
<protein>
    <submittedName>
        <fullName evidence="9">Pimeloyl-ACP methyl ester carboxylesterase</fullName>
    </submittedName>
</protein>
<keyword evidence="6" id="KW-0106">Calcium</keyword>
<keyword evidence="10" id="KW-1185">Reference proteome</keyword>
<keyword evidence="5" id="KW-0378">Hydrolase</keyword>
<dbReference type="RefSeq" id="WP_086782322.1">
    <property type="nucleotide sequence ID" value="NZ_JAGIOO010000001.1"/>
</dbReference>
<feature type="signal peptide" evidence="8">
    <location>
        <begin position="1"/>
        <end position="26"/>
    </location>
</feature>
<comment type="caution">
    <text evidence="9">The sequence shown here is derived from an EMBL/GenBank/DDBJ whole genome shotgun (WGS) entry which is preliminary data.</text>
</comment>
<dbReference type="PANTHER" id="PTHR33938:SF8">
    <property type="entry name" value="CARBOXYLIC ESTER HYDROLASE"/>
    <property type="match status" value="1"/>
</dbReference>
<dbReference type="InterPro" id="IPR029058">
    <property type="entry name" value="AB_hydrolase_fold"/>
</dbReference>
<evidence type="ECO:0000256" key="3">
    <source>
        <dbReference type="ARBA" id="ARBA00022723"/>
    </source>
</evidence>
<keyword evidence="4 8" id="KW-0732">Signal</keyword>
<evidence type="ECO:0000256" key="2">
    <source>
        <dbReference type="ARBA" id="ARBA00022487"/>
    </source>
</evidence>
<keyword evidence="2" id="KW-0719">Serine esterase</keyword>
<name>A0ABS5AMS4_9PSEU</name>
<dbReference type="InterPro" id="IPR011118">
    <property type="entry name" value="Tannase/feruloyl_esterase"/>
</dbReference>
<dbReference type="Pfam" id="PF07519">
    <property type="entry name" value="Tannase"/>
    <property type="match status" value="2"/>
</dbReference>
<sequence>MRVFLSRVLPVVVALGLLSVPVPAQAAAPTCAPVGVPEVPGASVLSATASVLPAGTVTEPWAPPVSVGARCEVKVLLRHPGVGDSAQVTVWLPATGWNGRFQGVGGGGFKAGDLGYGLAVAVRDGYAAATTDAGVRLDETGQPRWGLGHPGLLTNFASRSLHDLAVVGKAVTAAHFGRPAAHSYWNGCSTGGRQGLVTAQRYPEDYDGILAGAPAINMPEFLIADLWPQTVQYEAGVRLRDCELAAFTQAAVAACDGDDGVRDGVLEQPLRCGYDPYRLVGTRITCDGKEITISRAAAEVVRRIWAGPPNWYGLPRTADPRAVAAATPFAIADQWVRFFVEGDPGLDTTKLGHADYLRLAARSPALFNRQLANDDPDLSAFRRAGGKLLTWHGWGDQVIFPQGSVRYHERVRAANPGADSFYRLFLAPGVGHCSAGNTGPVPVDPLGALVRWVEQGIAPATLPAASADGTVTRGLCPAPLVNHYDGHGDPRQAASFRCGPTG</sequence>
<evidence type="ECO:0000256" key="7">
    <source>
        <dbReference type="ARBA" id="ARBA00023157"/>
    </source>
</evidence>
<evidence type="ECO:0000256" key="8">
    <source>
        <dbReference type="SAM" id="SignalP"/>
    </source>
</evidence>
<gene>
    <name evidence="9" type="ORF">JOF53_006749</name>
</gene>
<reference evidence="9 10" key="1">
    <citation type="submission" date="2021-03" db="EMBL/GenBank/DDBJ databases">
        <title>Sequencing the genomes of 1000 actinobacteria strains.</title>
        <authorList>
            <person name="Klenk H.-P."/>
        </authorList>
    </citation>
    <scope>NUCLEOTIDE SEQUENCE [LARGE SCALE GENOMIC DNA]</scope>
    <source>
        <strain evidence="9 10">DSM 44580</strain>
    </source>
</reference>